<dbReference type="EMBL" id="OZ034813">
    <property type="protein sequence ID" value="CAL1352909.1"/>
    <property type="molecule type" value="Genomic_DNA"/>
</dbReference>
<dbReference type="PROSITE" id="PS50108">
    <property type="entry name" value="CRIB"/>
    <property type="match status" value="1"/>
</dbReference>
<dbReference type="Gene3D" id="3.90.810.10">
    <property type="entry name" value="CRIB domain"/>
    <property type="match status" value="1"/>
</dbReference>
<dbReference type="AlphaFoldDB" id="A0AAV2C9J4"/>
<organism evidence="3 4">
    <name type="scientific">Linum trigynum</name>
    <dbReference type="NCBI Taxonomy" id="586398"/>
    <lineage>
        <taxon>Eukaryota</taxon>
        <taxon>Viridiplantae</taxon>
        <taxon>Streptophyta</taxon>
        <taxon>Embryophyta</taxon>
        <taxon>Tracheophyta</taxon>
        <taxon>Spermatophyta</taxon>
        <taxon>Magnoliopsida</taxon>
        <taxon>eudicotyledons</taxon>
        <taxon>Gunneridae</taxon>
        <taxon>Pentapetalae</taxon>
        <taxon>rosids</taxon>
        <taxon>fabids</taxon>
        <taxon>Malpighiales</taxon>
        <taxon>Linaceae</taxon>
        <taxon>Linum</taxon>
    </lineage>
</organism>
<feature type="domain" description="CRIB" evidence="2">
    <location>
        <begin position="124"/>
        <end position="137"/>
    </location>
</feature>
<dbReference type="CDD" id="cd00132">
    <property type="entry name" value="CRIB"/>
    <property type="match status" value="1"/>
</dbReference>
<dbReference type="InterPro" id="IPR000095">
    <property type="entry name" value="CRIB_dom"/>
</dbReference>
<name>A0AAV2C9J4_9ROSI</name>
<sequence length="249" mass="27530">MRMRPDRRMERLVLLPFTMGCVSESSVALAHHHHHHPIRRRSSSASTAAAPTATARSKSRRREMDDDEESLSSTDSSDSKSSTTSSSTSPSSKISARFHRILRTFKSTFVYKEEDEEEEEEMEIGVPTDVKHVTHIGWDDDVGAAAAAAVTSATITATTTTTTTRVNNPMDFEQHDQSGSSGSWGNNDNLITHSHYQPRHRRDLQQLMCHHHRRPSSYEGDIAIGALAAVDPVLPRRPLSVISPSSACT</sequence>
<evidence type="ECO:0000256" key="1">
    <source>
        <dbReference type="SAM" id="MobiDB-lite"/>
    </source>
</evidence>
<proteinExistence type="predicted"/>
<feature type="compositionally biased region" description="Low complexity" evidence="1">
    <location>
        <begin position="178"/>
        <end position="189"/>
    </location>
</feature>
<dbReference type="Proteomes" id="UP001497516">
    <property type="component" value="Chromosome 1"/>
</dbReference>
<protein>
    <recommendedName>
        <fullName evidence="2">CRIB domain-containing protein</fullName>
    </recommendedName>
</protein>
<feature type="compositionally biased region" description="Low complexity" evidence="1">
    <location>
        <begin position="43"/>
        <end position="56"/>
    </location>
</feature>
<evidence type="ECO:0000259" key="2">
    <source>
        <dbReference type="PROSITE" id="PS50108"/>
    </source>
</evidence>
<dbReference type="InterPro" id="IPR044509">
    <property type="entry name" value="RIC2/4"/>
</dbReference>
<feature type="compositionally biased region" description="Basic residues" evidence="1">
    <location>
        <begin position="30"/>
        <end position="42"/>
    </location>
</feature>
<dbReference type="Pfam" id="PF00786">
    <property type="entry name" value="PBD"/>
    <property type="match status" value="1"/>
</dbReference>
<dbReference type="PANTHER" id="PTHR46931:SF14">
    <property type="entry name" value="CRIB DOMAIN-CONTAINING PROTEIN RIC2"/>
    <property type="match status" value="1"/>
</dbReference>
<feature type="region of interest" description="Disordered" evidence="1">
    <location>
        <begin position="28"/>
        <end position="94"/>
    </location>
</feature>
<dbReference type="PANTHER" id="PTHR46931">
    <property type="entry name" value="CRIB DOMAIN-CONTAINING PROTEIN RIC2"/>
    <property type="match status" value="1"/>
</dbReference>
<accession>A0AAV2C9J4</accession>
<gene>
    <name evidence="3" type="ORF">LTRI10_LOCUS843</name>
</gene>
<evidence type="ECO:0000313" key="3">
    <source>
        <dbReference type="EMBL" id="CAL1352909.1"/>
    </source>
</evidence>
<feature type="region of interest" description="Disordered" evidence="1">
    <location>
        <begin position="165"/>
        <end position="193"/>
    </location>
</feature>
<reference evidence="3 4" key="1">
    <citation type="submission" date="2024-04" db="EMBL/GenBank/DDBJ databases">
        <authorList>
            <person name="Fracassetti M."/>
        </authorList>
    </citation>
    <scope>NUCLEOTIDE SEQUENCE [LARGE SCALE GENOMIC DNA]</scope>
</reference>
<dbReference type="InterPro" id="IPR036936">
    <property type="entry name" value="CRIB_dom_sf"/>
</dbReference>
<evidence type="ECO:0000313" key="4">
    <source>
        <dbReference type="Proteomes" id="UP001497516"/>
    </source>
</evidence>
<feature type="compositionally biased region" description="Low complexity" evidence="1">
    <location>
        <begin position="71"/>
        <end position="94"/>
    </location>
</feature>
<keyword evidence="4" id="KW-1185">Reference proteome</keyword>